<accession>A0A444U7U1</accession>
<dbReference type="PANTHER" id="PTHR46601:SF1">
    <property type="entry name" value="ADF-H DOMAIN-CONTAINING PROTEIN"/>
    <property type="match status" value="1"/>
</dbReference>
<dbReference type="Proteomes" id="UP000289886">
    <property type="component" value="Unassembled WGS sequence"/>
</dbReference>
<dbReference type="EMBL" id="SCEB01215115">
    <property type="protein sequence ID" value="RXM31255.1"/>
    <property type="molecule type" value="Genomic_DNA"/>
</dbReference>
<comment type="caution">
    <text evidence="1">The sequence shown here is derived from an EMBL/GenBank/DDBJ whole genome shotgun (WGS) entry which is preliminary data.</text>
</comment>
<protein>
    <submittedName>
        <fullName evidence="1">Uncharacterized protein</fullName>
    </submittedName>
</protein>
<evidence type="ECO:0000313" key="2">
    <source>
        <dbReference type="Proteomes" id="UP000289886"/>
    </source>
</evidence>
<name>A0A444U7U1_ACIRT</name>
<evidence type="ECO:0000313" key="1">
    <source>
        <dbReference type="EMBL" id="RXM31255.1"/>
    </source>
</evidence>
<proteinExistence type="predicted"/>
<gene>
    <name evidence="1" type="ORF">EOD39_7188</name>
</gene>
<reference evidence="1 2" key="1">
    <citation type="submission" date="2019-01" db="EMBL/GenBank/DDBJ databases">
        <title>Draft Genome and Complete Hox-Cluster Characterization of the Sterlet Sturgeon (Acipenser ruthenus).</title>
        <authorList>
            <person name="Wei Q."/>
        </authorList>
    </citation>
    <scope>NUCLEOTIDE SEQUENCE [LARGE SCALE GENOMIC DNA]</scope>
    <source>
        <strain evidence="1">WHYD16114868_AA</strain>
        <tissue evidence="1">Blood</tissue>
    </source>
</reference>
<dbReference type="AlphaFoldDB" id="A0A444U7U1"/>
<keyword evidence="2" id="KW-1185">Reference proteome</keyword>
<organism evidence="1 2">
    <name type="scientific">Acipenser ruthenus</name>
    <name type="common">Sterlet sturgeon</name>
    <dbReference type="NCBI Taxonomy" id="7906"/>
    <lineage>
        <taxon>Eukaryota</taxon>
        <taxon>Metazoa</taxon>
        <taxon>Chordata</taxon>
        <taxon>Craniata</taxon>
        <taxon>Vertebrata</taxon>
        <taxon>Euteleostomi</taxon>
        <taxon>Actinopterygii</taxon>
        <taxon>Chondrostei</taxon>
        <taxon>Acipenseriformes</taxon>
        <taxon>Acipenseridae</taxon>
        <taxon>Acipenser</taxon>
    </lineage>
</organism>
<sequence length="228" mass="26233">MAEKQTSENESFTFVRRKWVTQTVDKDKPKKDKEKEKAPAITIVVFNSLLNKFRRHSFNIKQQFAYCREMKKSLSPNECLLHVDFSENYSCNYSSEIQAVHFTTIPAITAVKFKLYTSLPPTSKQHYTLEFCTLAQKQTLCALFSPSKQKAPPAIWEHLSPILDHVKTKYPSVSVLHFFSDGPCTQYRQKGNFYLFSTELHKKGFAAGTWNFFEAIHGKGAPDGVEQF</sequence>
<dbReference type="PANTHER" id="PTHR46601">
    <property type="entry name" value="ULP_PROTEASE DOMAIN-CONTAINING PROTEIN"/>
    <property type="match status" value="1"/>
</dbReference>